<proteinExistence type="predicted"/>
<evidence type="ECO:0000313" key="2">
    <source>
        <dbReference type="Proteomes" id="UP001501556"/>
    </source>
</evidence>
<organism evidence="1 2">
    <name type="scientific">Hymenobacter antarcticus</name>
    <dbReference type="NCBI Taxonomy" id="486270"/>
    <lineage>
        <taxon>Bacteria</taxon>
        <taxon>Pseudomonadati</taxon>
        <taxon>Bacteroidota</taxon>
        <taxon>Cytophagia</taxon>
        <taxon>Cytophagales</taxon>
        <taxon>Hymenobacteraceae</taxon>
        <taxon>Hymenobacter</taxon>
    </lineage>
</organism>
<dbReference type="PIRSF" id="PIRSF028451">
    <property type="entry name" value="UCP028451"/>
    <property type="match status" value="1"/>
</dbReference>
<evidence type="ECO:0000313" key="1">
    <source>
        <dbReference type="EMBL" id="GAA3963404.1"/>
    </source>
</evidence>
<protein>
    <recommendedName>
        <fullName evidence="3">TIGR02453 family protein</fullName>
    </recommendedName>
</protein>
<evidence type="ECO:0008006" key="3">
    <source>
        <dbReference type="Google" id="ProtNLM"/>
    </source>
</evidence>
<dbReference type="PANTHER" id="PTHR36452">
    <property type="entry name" value="CHROMOSOME 12, WHOLE GENOME SHOTGUN SEQUENCE"/>
    <property type="match status" value="1"/>
</dbReference>
<dbReference type="PANTHER" id="PTHR36452:SF1">
    <property type="entry name" value="DUF2461 DOMAIN-CONTAINING PROTEIN"/>
    <property type="match status" value="1"/>
</dbReference>
<dbReference type="RefSeq" id="WP_345121171.1">
    <property type="nucleotide sequence ID" value="NZ_BAABDI010000003.1"/>
</dbReference>
<dbReference type="EMBL" id="BAABDI010000003">
    <property type="protein sequence ID" value="GAA3963404.1"/>
    <property type="molecule type" value="Genomic_DNA"/>
</dbReference>
<comment type="caution">
    <text evidence="1">The sequence shown here is derived from an EMBL/GenBank/DDBJ whole genome shotgun (WGS) entry which is preliminary data.</text>
</comment>
<dbReference type="InterPro" id="IPR015996">
    <property type="entry name" value="UCP028451"/>
</dbReference>
<name>A0ABP7PDE2_9BACT</name>
<reference evidence="2" key="1">
    <citation type="journal article" date="2019" name="Int. J. Syst. Evol. Microbiol.">
        <title>The Global Catalogue of Microorganisms (GCM) 10K type strain sequencing project: providing services to taxonomists for standard genome sequencing and annotation.</title>
        <authorList>
            <consortium name="The Broad Institute Genomics Platform"/>
            <consortium name="The Broad Institute Genome Sequencing Center for Infectious Disease"/>
            <person name="Wu L."/>
            <person name="Ma J."/>
        </authorList>
    </citation>
    <scope>NUCLEOTIDE SEQUENCE [LARGE SCALE GENOMIC DNA]</scope>
    <source>
        <strain evidence="2">JCM 17217</strain>
    </source>
</reference>
<dbReference type="Proteomes" id="UP001501556">
    <property type="component" value="Unassembled WGS sequence"/>
</dbReference>
<accession>A0ABP7PDE2</accession>
<dbReference type="Pfam" id="PF09365">
    <property type="entry name" value="DUF2461"/>
    <property type="match status" value="1"/>
</dbReference>
<gene>
    <name evidence="1" type="ORF">GCM10022407_07610</name>
</gene>
<dbReference type="InterPro" id="IPR012808">
    <property type="entry name" value="CHP02453"/>
</dbReference>
<dbReference type="NCBIfam" id="TIGR02453">
    <property type="entry name" value="TIGR02453 family protein"/>
    <property type="match status" value="1"/>
</dbReference>
<sequence length="239" mass="26505">MGAFCRAGVIRAGFRMDLAYLLDFLARLAANNTTAWMAGHRPDYQRARAACTELVRQVLAQAATTDPDLAQLTTADVLFRLHKNDRAHRDPEPYKRRMGAGLKRGGRHAPRAGYFLAIQPGLSWLGAGTFHPTPAMLAAMRQEIHYNGAEFHRRRQAPELLRYFPAGLDTTGPQLTRPPRGYAATDPDLAWLRLKTVGLNRFYSDAEVLAPDFVAQVVAAITAARPLVDFLNEAIPDLE</sequence>
<keyword evidence="2" id="KW-1185">Reference proteome</keyword>